<feature type="chain" id="PRO_5004558612" description="Surface antigen-like protein" evidence="1">
    <location>
        <begin position="31"/>
        <end position="511"/>
    </location>
</feature>
<keyword evidence="1" id="KW-0732">Signal</keyword>
<keyword evidence="3" id="KW-1185">Reference proteome</keyword>
<reference evidence="2 3" key="1">
    <citation type="journal article" date="2013" name="PLoS ONE">
        <title>Predicting the Proteins of Angomonas deanei, Strigomonas culicis and Their Respective Endosymbionts Reveals New Aspects of the Trypanosomatidae Family.</title>
        <authorList>
            <person name="Motta M.C."/>
            <person name="Martins A.C."/>
            <person name="de Souza S.S."/>
            <person name="Catta-Preta C.M."/>
            <person name="Silva R."/>
            <person name="Klein C.C."/>
            <person name="de Almeida L.G."/>
            <person name="de Lima Cunha O."/>
            <person name="Ciapina L.P."/>
            <person name="Brocchi M."/>
            <person name="Colabardini A.C."/>
            <person name="de Araujo Lima B."/>
            <person name="Machado C.R."/>
            <person name="de Almeida Soares C.M."/>
            <person name="Probst C.M."/>
            <person name="de Menezes C.B."/>
            <person name="Thompson C.E."/>
            <person name="Bartholomeu D.C."/>
            <person name="Gradia D.F."/>
            <person name="Pavoni D.P."/>
            <person name="Grisard E.C."/>
            <person name="Fantinatti-Garboggini F."/>
            <person name="Marchini F.K."/>
            <person name="Rodrigues-Luiz G.F."/>
            <person name="Wagner G."/>
            <person name="Goldman G.H."/>
            <person name="Fietto J.L."/>
            <person name="Elias M.C."/>
            <person name="Goldman M.H."/>
            <person name="Sagot M.F."/>
            <person name="Pereira M."/>
            <person name="Stoco P.H."/>
            <person name="de Mendonca-Neto R.P."/>
            <person name="Teixeira S.M."/>
            <person name="Maciel T.E."/>
            <person name="de Oliveira Mendes T.A."/>
            <person name="Urmenyi T.P."/>
            <person name="de Souza W."/>
            <person name="Schenkman S."/>
            <person name="de Vasconcelos A.T."/>
        </authorList>
    </citation>
    <scope>NUCLEOTIDE SEQUENCE [LARGE SCALE GENOMIC DNA]</scope>
</reference>
<dbReference type="EMBL" id="ATMH01010534">
    <property type="protein sequence ID" value="EPY17336.1"/>
    <property type="molecule type" value="Genomic_DNA"/>
</dbReference>
<sequence>MSAPCNRIAWHRSAVLALLAIVLTAEVARASTHMVTSDFTRAGGAIDGDVYNLASMTASTSFITGYVTECSISGAGFGLTAFSSASAVSSSLNGFNLTMSGNTVTNASIRMQGYYPYHSTIMVSGTRATMLGTTPLYHFQNLVPQSYVIFYVQDTTVTWDHSGAGGAVLYLGGTERQLLKSYSGFYVVNTMATNAAHIMLQGTPICSVVFCIDVYEGLLSIDKATCNNCKGAFITTNGGGKSHNFLSGSQNGVMRFSNLTMTGNYPLLDSGAMTIFNIQKTGTFSMYGITTQSVLLRDPNTRKMTLGGVYSFAHISAAAFSRDGVRPNSASGTVRYGGNLTFGGKYMTSVADCAAYNLTVNYFVSPYSILLEKNTGTATLSTEVVKGPSAMFCSLSQSSTATLETMKGGWQRAKCVCPSGGTYYPPYCSLVFDPIEHYVYYTDQDVVTCTVANCAQCITGRPNECSTCNATFKLNGTSCVPKVCEAFSKATAAELARRIFIRRCGHRRDVH</sequence>
<organism evidence="2 3">
    <name type="scientific">Strigomonas culicis</name>
    <dbReference type="NCBI Taxonomy" id="28005"/>
    <lineage>
        <taxon>Eukaryota</taxon>
        <taxon>Discoba</taxon>
        <taxon>Euglenozoa</taxon>
        <taxon>Kinetoplastea</taxon>
        <taxon>Metakinetoplastina</taxon>
        <taxon>Trypanosomatida</taxon>
        <taxon>Trypanosomatidae</taxon>
        <taxon>Strigomonadinae</taxon>
        <taxon>Strigomonas</taxon>
    </lineage>
</organism>
<evidence type="ECO:0000313" key="3">
    <source>
        <dbReference type="Proteomes" id="UP000015354"/>
    </source>
</evidence>
<comment type="caution">
    <text evidence="2">The sequence shown here is derived from an EMBL/GenBank/DDBJ whole genome shotgun (WGS) entry which is preliminary data.</text>
</comment>
<proteinExistence type="predicted"/>
<accession>S9URV1</accession>
<gene>
    <name evidence="2" type="ORF">STCU_10683</name>
</gene>
<name>S9URV1_9TRYP</name>
<evidence type="ECO:0000256" key="1">
    <source>
        <dbReference type="SAM" id="SignalP"/>
    </source>
</evidence>
<feature type="signal peptide" evidence="1">
    <location>
        <begin position="1"/>
        <end position="30"/>
    </location>
</feature>
<protein>
    <recommendedName>
        <fullName evidence="4">Surface antigen-like protein</fullName>
    </recommendedName>
</protein>
<dbReference type="Proteomes" id="UP000015354">
    <property type="component" value="Unassembled WGS sequence"/>
</dbReference>
<evidence type="ECO:0008006" key="4">
    <source>
        <dbReference type="Google" id="ProtNLM"/>
    </source>
</evidence>
<evidence type="ECO:0000313" key="2">
    <source>
        <dbReference type="EMBL" id="EPY17336.1"/>
    </source>
</evidence>
<dbReference type="AlphaFoldDB" id="S9URV1"/>